<dbReference type="Gene3D" id="2.10.260.10">
    <property type="match status" value="1"/>
</dbReference>
<dbReference type="PANTHER" id="PTHR36432:SF4">
    <property type="entry name" value="TRANSITION STATE REGULATOR ABH-RELATED"/>
    <property type="match status" value="1"/>
</dbReference>
<keyword evidence="4" id="KW-1185">Reference proteome</keyword>
<dbReference type="SUPFAM" id="SSF89447">
    <property type="entry name" value="AbrB/MazE/MraZ-like"/>
    <property type="match status" value="1"/>
</dbReference>
<dbReference type="NCBIfam" id="TIGR01439">
    <property type="entry name" value="lp_hng_hel_AbrB"/>
    <property type="match status" value="1"/>
</dbReference>
<evidence type="ECO:0000256" key="1">
    <source>
        <dbReference type="PROSITE-ProRule" id="PRU01076"/>
    </source>
</evidence>
<dbReference type="InterPro" id="IPR037914">
    <property type="entry name" value="SpoVT-AbrB_sf"/>
</dbReference>
<organism evidence="3 4">
    <name type="scientific">Clostridium facile</name>
    <dbReference type="NCBI Taxonomy" id="2763035"/>
    <lineage>
        <taxon>Bacteria</taxon>
        <taxon>Bacillati</taxon>
        <taxon>Bacillota</taxon>
        <taxon>Clostridia</taxon>
        <taxon>Eubacteriales</taxon>
        <taxon>Clostridiaceae</taxon>
        <taxon>Clostridium</taxon>
    </lineage>
</organism>
<dbReference type="InterPro" id="IPR052731">
    <property type="entry name" value="B_subtilis_Trans_State_Reg"/>
</dbReference>
<proteinExistence type="predicted"/>
<dbReference type="SMART" id="SM00966">
    <property type="entry name" value="SpoVT_AbrB"/>
    <property type="match status" value="1"/>
</dbReference>
<comment type="caution">
    <text evidence="3">The sequence shown here is derived from an EMBL/GenBank/DDBJ whole genome shotgun (WGS) entry which is preliminary data.</text>
</comment>
<dbReference type="GO" id="GO:0003677">
    <property type="term" value="F:DNA binding"/>
    <property type="evidence" value="ECO:0007669"/>
    <property type="project" value="UniProtKB-KW"/>
</dbReference>
<dbReference type="Pfam" id="PF04014">
    <property type="entry name" value="MazE_antitoxin"/>
    <property type="match status" value="1"/>
</dbReference>
<dbReference type="PANTHER" id="PTHR36432">
    <property type="match status" value="1"/>
</dbReference>
<evidence type="ECO:0000313" key="3">
    <source>
        <dbReference type="EMBL" id="MBC5786508.1"/>
    </source>
</evidence>
<name>A0ABR7IN03_9CLOT</name>
<sequence>MKSTGIVRNTDKVGRIVLPIELRQTLYIAEGDPLEIYTEEDKIILKKYNPSCIFCGSTEEMLSYKGKYICAECKKELMDKE</sequence>
<keyword evidence="1 3" id="KW-0238">DNA-binding</keyword>
<evidence type="ECO:0000259" key="2">
    <source>
        <dbReference type="PROSITE" id="PS51740"/>
    </source>
</evidence>
<dbReference type="Proteomes" id="UP000649151">
    <property type="component" value="Unassembled WGS sequence"/>
</dbReference>
<gene>
    <name evidence="3" type="ORF">H8Z77_00490</name>
</gene>
<evidence type="ECO:0000313" key="4">
    <source>
        <dbReference type="Proteomes" id="UP000649151"/>
    </source>
</evidence>
<reference evidence="3 4" key="1">
    <citation type="submission" date="2020-08" db="EMBL/GenBank/DDBJ databases">
        <title>Genome public.</title>
        <authorList>
            <person name="Liu C."/>
            <person name="Sun Q."/>
        </authorList>
    </citation>
    <scope>NUCLEOTIDE SEQUENCE [LARGE SCALE GENOMIC DNA]</scope>
    <source>
        <strain evidence="3 4">NSJ-27</strain>
    </source>
</reference>
<protein>
    <submittedName>
        <fullName evidence="3">AbrB/MazE/SpoVT family DNA-binding domain-containing protein</fullName>
    </submittedName>
</protein>
<dbReference type="EMBL" id="JACOQK010000001">
    <property type="protein sequence ID" value="MBC5786508.1"/>
    <property type="molecule type" value="Genomic_DNA"/>
</dbReference>
<dbReference type="RefSeq" id="WP_069988137.1">
    <property type="nucleotide sequence ID" value="NZ_JACOQK010000001.1"/>
</dbReference>
<feature type="domain" description="SpoVT-AbrB" evidence="2">
    <location>
        <begin position="5"/>
        <end position="50"/>
    </location>
</feature>
<accession>A0ABR7IN03</accession>
<dbReference type="PROSITE" id="PS51740">
    <property type="entry name" value="SPOVT_ABRB"/>
    <property type="match status" value="1"/>
</dbReference>
<dbReference type="InterPro" id="IPR007159">
    <property type="entry name" value="SpoVT-AbrB_dom"/>
</dbReference>